<keyword evidence="3 7" id="KW-0479">Metal-binding</keyword>
<proteinExistence type="inferred from homology"/>
<dbReference type="InterPro" id="IPR001128">
    <property type="entry name" value="Cyt_P450"/>
</dbReference>
<keyword evidence="2 7" id="KW-0349">Heme</keyword>
<dbReference type="RefSeq" id="WP_145910627.1">
    <property type="nucleotide sequence ID" value="NZ_BAAAMZ010000001.1"/>
</dbReference>
<keyword evidence="9" id="KW-1185">Reference proteome</keyword>
<dbReference type="EMBL" id="VIWT01000005">
    <property type="protein sequence ID" value="TWF73681.1"/>
    <property type="molecule type" value="Genomic_DNA"/>
</dbReference>
<protein>
    <submittedName>
        <fullName evidence="8">Cytochrome P450</fullName>
    </submittedName>
</protein>
<dbReference type="CDD" id="cd11029">
    <property type="entry name" value="CYP107-like"/>
    <property type="match status" value="1"/>
</dbReference>
<evidence type="ECO:0000256" key="5">
    <source>
        <dbReference type="ARBA" id="ARBA00023004"/>
    </source>
</evidence>
<evidence type="ECO:0000256" key="7">
    <source>
        <dbReference type="RuleBase" id="RU000461"/>
    </source>
</evidence>
<dbReference type="Gene3D" id="1.10.630.10">
    <property type="entry name" value="Cytochrome P450"/>
    <property type="match status" value="1"/>
</dbReference>
<evidence type="ECO:0000256" key="6">
    <source>
        <dbReference type="ARBA" id="ARBA00023033"/>
    </source>
</evidence>
<evidence type="ECO:0000313" key="9">
    <source>
        <dbReference type="Proteomes" id="UP000317940"/>
    </source>
</evidence>
<dbReference type="PROSITE" id="PS00086">
    <property type="entry name" value="CYTOCHROME_P450"/>
    <property type="match status" value="1"/>
</dbReference>
<name>A0A561SFM5_9ACTN</name>
<dbReference type="GO" id="GO:0004497">
    <property type="term" value="F:monooxygenase activity"/>
    <property type="evidence" value="ECO:0007669"/>
    <property type="project" value="UniProtKB-KW"/>
</dbReference>
<evidence type="ECO:0000256" key="3">
    <source>
        <dbReference type="ARBA" id="ARBA00022723"/>
    </source>
</evidence>
<keyword evidence="5 7" id="KW-0408">Iron</keyword>
<dbReference type="InterPro" id="IPR017972">
    <property type="entry name" value="Cyt_P450_CS"/>
</dbReference>
<dbReference type="InterPro" id="IPR036396">
    <property type="entry name" value="Cyt_P450_sf"/>
</dbReference>
<dbReference type="PANTHER" id="PTHR46696:SF1">
    <property type="entry name" value="CYTOCHROME P450 YJIB-RELATED"/>
    <property type="match status" value="1"/>
</dbReference>
<dbReference type="GO" id="GO:0005506">
    <property type="term" value="F:iron ion binding"/>
    <property type="evidence" value="ECO:0007669"/>
    <property type="project" value="InterPro"/>
</dbReference>
<reference evidence="8 9" key="1">
    <citation type="submission" date="2019-06" db="EMBL/GenBank/DDBJ databases">
        <title>Sequencing the genomes of 1000 actinobacteria strains.</title>
        <authorList>
            <person name="Klenk H.-P."/>
        </authorList>
    </citation>
    <scope>NUCLEOTIDE SEQUENCE [LARGE SCALE GENOMIC DNA]</scope>
    <source>
        <strain evidence="8 9">DSM 44826</strain>
    </source>
</reference>
<keyword evidence="6 7" id="KW-0503">Monooxygenase</keyword>
<comment type="similarity">
    <text evidence="1 7">Belongs to the cytochrome P450 family.</text>
</comment>
<dbReference type="GO" id="GO:0020037">
    <property type="term" value="F:heme binding"/>
    <property type="evidence" value="ECO:0007669"/>
    <property type="project" value="InterPro"/>
</dbReference>
<gene>
    <name evidence="8" type="ORF">FHX73_15297</name>
</gene>
<dbReference type="SUPFAM" id="SSF48264">
    <property type="entry name" value="Cytochrome P450"/>
    <property type="match status" value="1"/>
</dbReference>
<dbReference type="Pfam" id="PF00067">
    <property type="entry name" value="p450"/>
    <property type="match status" value="1"/>
</dbReference>
<dbReference type="PANTHER" id="PTHR46696">
    <property type="entry name" value="P450, PUTATIVE (EUROFUNG)-RELATED"/>
    <property type="match status" value="1"/>
</dbReference>
<accession>A0A561SFM5</accession>
<evidence type="ECO:0000256" key="1">
    <source>
        <dbReference type="ARBA" id="ARBA00010617"/>
    </source>
</evidence>
<dbReference type="InterPro" id="IPR002397">
    <property type="entry name" value="Cyt_P450_B"/>
</dbReference>
<dbReference type="PRINTS" id="PR00359">
    <property type="entry name" value="BP450"/>
</dbReference>
<comment type="caution">
    <text evidence="8">The sequence shown here is derived from an EMBL/GenBank/DDBJ whole genome shotgun (WGS) entry which is preliminary data.</text>
</comment>
<evidence type="ECO:0000313" key="8">
    <source>
        <dbReference type="EMBL" id="TWF73681.1"/>
    </source>
</evidence>
<keyword evidence="4 7" id="KW-0560">Oxidoreductase</keyword>
<evidence type="ECO:0000256" key="2">
    <source>
        <dbReference type="ARBA" id="ARBA00022617"/>
    </source>
</evidence>
<organism evidence="8 9">
    <name type="scientific">Kitasatospora viridis</name>
    <dbReference type="NCBI Taxonomy" id="281105"/>
    <lineage>
        <taxon>Bacteria</taxon>
        <taxon>Bacillati</taxon>
        <taxon>Actinomycetota</taxon>
        <taxon>Actinomycetes</taxon>
        <taxon>Kitasatosporales</taxon>
        <taxon>Streptomycetaceae</taxon>
        <taxon>Kitasatospora</taxon>
    </lineage>
</organism>
<dbReference type="AlphaFoldDB" id="A0A561SFM5"/>
<sequence length="406" mass="44701">MTTAVDDADARMSAFIRDPYPTLARIREASPVSVVEYGADLPVWMVTRYHDVRNALVDPRFGQDVRRSQAIANERGAGLTLGSDVVHMLNSDPPDHTRLRRLIQGVFTRKRVEAMRPLVERIAGGLLDGLRGHPTIDVVRDFAFPLPIMIICELLGFPPEDLHSYRTWSTAILTRGSGMSFEQATTELNAYLRELMALRRSSPREDILTDLVRARDAGELTEQEVFSMVFLLLIGGHETTVNLLGTATLALLHHPDQQAWLRANPAAMGMAVDEFLRYESPVSMATMRFTTEAVDVSGVEIPAGELVLVSLGAANRDPSRFTDPDRLVLDRDDPGHLAFGQGLHRCLGSFLGKLEGEVALGGLLERFAGIELAADEATLPWRNTFMLRGLESLPVAVTGPTAVRRG</sequence>
<dbReference type="OrthoDB" id="5500002at2"/>
<dbReference type="GO" id="GO:0016705">
    <property type="term" value="F:oxidoreductase activity, acting on paired donors, with incorporation or reduction of molecular oxygen"/>
    <property type="evidence" value="ECO:0007669"/>
    <property type="project" value="InterPro"/>
</dbReference>
<dbReference type="FunFam" id="1.10.630.10:FF:000018">
    <property type="entry name" value="Cytochrome P450 monooxygenase"/>
    <property type="match status" value="1"/>
</dbReference>
<dbReference type="Proteomes" id="UP000317940">
    <property type="component" value="Unassembled WGS sequence"/>
</dbReference>
<evidence type="ECO:0000256" key="4">
    <source>
        <dbReference type="ARBA" id="ARBA00023002"/>
    </source>
</evidence>